<dbReference type="PANTHER" id="PTHR11178">
    <property type="entry name" value="IRON-SULFUR CLUSTER SCAFFOLD PROTEIN NFU-RELATED"/>
    <property type="match status" value="1"/>
</dbReference>
<dbReference type="EMBL" id="SETE01000006">
    <property type="protein sequence ID" value="RYM32442.1"/>
    <property type="molecule type" value="Genomic_DNA"/>
</dbReference>
<dbReference type="InterPro" id="IPR034904">
    <property type="entry name" value="FSCA_dom_sf"/>
</dbReference>
<protein>
    <submittedName>
        <fullName evidence="2">NifU family protein</fullName>
    </submittedName>
</protein>
<accession>A0A4Q4KGZ6</accession>
<evidence type="ECO:0000313" key="2">
    <source>
        <dbReference type="EMBL" id="RYM32442.1"/>
    </source>
</evidence>
<comment type="caution">
    <text evidence="2">The sequence shown here is derived from an EMBL/GenBank/DDBJ whole genome shotgun (WGS) entry which is preliminary data.</text>
</comment>
<name>A0A4Q4KGZ6_9FLAO</name>
<dbReference type="GO" id="GO:0016226">
    <property type="term" value="P:iron-sulfur cluster assembly"/>
    <property type="evidence" value="ECO:0007669"/>
    <property type="project" value="InterPro"/>
</dbReference>
<dbReference type="SUPFAM" id="SSF117916">
    <property type="entry name" value="Fe-S cluster assembly (FSCA) domain-like"/>
    <property type="match status" value="1"/>
</dbReference>
<keyword evidence="3" id="KW-1185">Reference proteome</keyword>
<evidence type="ECO:0000313" key="3">
    <source>
        <dbReference type="Proteomes" id="UP000293952"/>
    </source>
</evidence>
<proteinExistence type="predicted"/>
<dbReference type="Pfam" id="PF01106">
    <property type="entry name" value="NifU"/>
    <property type="match status" value="1"/>
</dbReference>
<reference evidence="2 3" key="1">
    <citation type="submission" date="2019-02" db="EMBL/GenBank/DDBJ databases">
        <title>Genome sequence of the sea-ice species Brumimicrobium glaciale.</title>
        <authorList>
            <person name="Bowman J.P."/>
        </authorList>
    </citation>
    <scope>NUCLEOTIDE SEQUENCE [LARGE SCALE GENOMIC DNA]</scope>
    <source>
        <strain evidence="2 3">IC156</strain>
    </source>
</reference>
<dbReference type="Proteomes" id="UP000293952">
    <property type="component" value="Unassembled WGS sequence"/>
</dbReference>
<evidence type="ECO:0000259" key="1">
    <source>
        <dbReference type="Pfam" id="PF01106"/>
    </source>
</evidence>
<organism evidence="2 3">
    <name type="scientific">Brumimicrobium glaciale</name>
    <dbReference type="NCBI Taxonomy" id="200475"/>
    <lineage>
        <taxon>Bacteria</taxon>
        <taxon>Pseudomonadati</taxon>
        <taxon>Bacteroidota</taxon>
        <taxon>Flavobacteriia</taxon>
        <taxon>Flavobacteriales</taxon>
        <taxon>Crocinitomicaceae</taxon>
        <taxon>Brumimicrobium</taxon>
    </lineage>
</organism>
<dbReference type="OrthoDB" id="9796965at2"/>
<feature type="domain" description="NIF system FeS cluster assembly NifU C-terminal" evidence="1">
    <location>
        <begin position="9"/>
        <end position="75"/>
    </location>
</feature>
<dbReference type="AlphaFoldDB" id="A0A4Q4KGZ6"/>
<sequence>MSKTLEDTVNEALDQLRPFLEQDGGDMELVEITEDKVVRVRLLGACRDCSMSAMTMKAGLEEAVKRAAPEVIRVEAVDPSDTFIN</sequence>
<dbReference type="Gene3D" id="3.30.300.130">
    <property type="entry name" value="Fe-S cluster assembly (FSCA)"/>
    <property type="match status" value="1"/>
</dbReference>
<dbReference type="GO" id="GO:0051536">
    <property type="term" value="F:iron-sulfur cluster binding"/>
    <property type="evidence" value="ECO:0007669"/>
    <property type="project" value="InterPro"/>
</dbReference>
<dbReference type="GO" id="GO:0005506">
    <property type="term" value="F:iron ion binding"/>
    <property type="evidence" value="ECO:0007669"/>
    <property type="project" value="InterPro"/>
</dbReference>
<dbReference type="RefSeq" id="WP_130094550.1">
    <property type="nucleotide sequence ID" value="NZ_SETE01000006.1"/>
</dbReference>
<gene>
    <name evidence="2" type="ORF">ERX46_14295</name>
</gene>
<dbReference type="InterPro" id="IPR001075">
    <property type="entry name" value="NIF_FeS_clus_asmbl_NifU_C"/>
</dbReference>